<dbReference type="GO" id="GO:0001733">
    <property type="term" value="F:galactosylceramide sulfotransferase activity"/>
    <property type="evidence" value="ECO:0007669"/>
    <property type="project" value="InterPro"/>
</dbReference>
<dbReference type="SUPFAM" id="SSF52540">
    <property type="entry name" value="P-loop containing nucleoside triphosphate hydrolases"/>
    <property type="match status" value="1"/>
</dbReference>
<evidence type="ECO:0000256" key="7">
    <source>
        <dbReference type="ARBA" id="ARBA00023034"/>
    </source>
</evidence>
<keyword evidence="5" id="KW-0735">Signal-anchor</keyword>
<dbReference type="Pfam" id="PF06990">
    <property type="entry name" value="Gal-3-0_sulfotr"/>
    <property type="match status" value="1"/>
</dbReference>
<dbReference type="STRING" id="35525.A0A164XX89"/>
<evidence type="ECO:0000256" key="1">
    <source>
        <dbReference type="ARBA" id="ARBA00004323"/>
    </source>
</evidence>
<dbReference type="GO" id="GO:0009247">
    <property type="term" value="P:glycolipid biosynthetic process"/>
    <property type="evidence" value="ECO:0007669"/>
    <property type="project" value="InterPro"/>
</dbReference>
<evidence type="ECO:0000313" key="12">
    <source>
        <dbReference type="Proteomes" id="UP000076858"/>
    </source>
</evidence>
<evidence type="ECO:0000256" key="6">
    <source>
        <dbReference type="ARBA" id="ARBA00022989"/>
    </source>
</evidence>
<organism evidence="11 12">
    <name type="scientific">Daphnia magna</name>
    <dbReference type="NCBI Taxonomy" id="35525"/>
    <lineage>
        <taxon>Eukaryota</taxon>
        <taxon>Metazoa</taxon>
        <taxon>Ecdysozoa</taxon>
        <taxon>Arthropoda</taxon>
        <taxon>Crustacea</taxon>
        <taxon>Branchiopoda</taxon>
        <taxon>Diplostraca</taxon>
        <taxon>Cladocera</taxon>
        <taxon>Anomopoda</taxon>
        <taxon>Daphniidae</taxon>
        <taxon>Daphnia</taxon>
    </lineage>
</organism>
<dbReference type="GO" id="GO:0000139">
    <property type="term" value="C:Golgi membrane"/>
    <property type="evidence" value="ECO:0007669"/>
    <property type="project" value="UniProtKB-SubCell"/>
</dbReference>
<dbReference type="PANTHER" id="PTHR14647:SF87">
    <property type="entry name" value="PUTATIVE-RELATED"/>
    <property type="match status" value="1"/>
</dbReference>
<evidence type="ECO:0000256" key="2">
    <source>
        <dbReference type="ARBA" id="ARBA00008124"/>
    </source>
</evidence>
<dbReference type="InterPro" id="IPR009729">
    <property type="entry name" value="Gal-3-0_sulfotransfrase"/>
</dbReference>
<evidence type="ECO:0000256" key="10">
    <source>
        <dbReference type="SAM" id="Phobius"/>
    </source>
</evidence>
<dbReference type="Gene3D" id="3.40.50.300">
    <property type="entry name" value="P-loop containing nucleotide triphosphate hydrolases"/>
    <property type="match status" value="1"/>
</dbReference>
<keyword evidence="8 10" id="KW-0472">Membrane</keyword>
<keyword evidence="4 10" id="KW-0812">Transmembrane</keyword>
<name>A0A164XX89_9CRUS</name>
<gene>
    <name evidence="11" type="ORF">APZ42_020022</name>
</gene>
<dbReference type="EMBL" id="LRGB01000944">
    <property type="protein sequence ID" value="KZS14653.1"/>
    <property type="molecule type" value="Genomic_DNA"/>
</dbReference>
<dbReference type="AlphaFoldDB" id="A0A164XX89"/>
<evidence type="ECO:0000256" key="8">
    <source>
        <dbReference type="ARBA" id="ARBA00023136"/>
    </source>
</evidence>
<keyword evidence="6 10" id="KW-1133">Transmembrane helix</keyword>
<keyword evidence="3 11" id="KW-0808">Transferase</keyword>
<comment type="subcellular location">
    <subcellularLocation>
        <location evidence="1">Golgi apparatus membrane</location>
        <topology evidence="1">Single-pass type II membrane protein</topology>
    </subcellularLocation>
</comment>
<evidence type="ECO:0000256" key="9">
    <source>
        <dbReference type="ARBA" id="ARBA00023180"/>
    </source>
</evidence>
<keyword evidence="9" id="KW-0325">Glycoprotein</keyword>
<dbReference type="OrthoDB" id="514299at2759"/>
<comment type="similarity">
    <text evidence="2">Belongs to the galactose-3-O-sulfotransferase family.</text>
</comment>
<accession>A0A164XX89</accession>
<evidence type="ECO:0000256" key="5">
    <source>
        <dbReference type="ARBA" id="ARBA00022968"/>
    </source>
</evidence>
<protein>
    <submittedName>
        <fullName evidence="11">Galactosylceramide sulfotransferase</fullName>
    </submittedName>
</protein>
<reference evidence="11 12" key="1">
    <citation type="submission" date="2016-03" db="EMBL/GenBank/DDBJ databases">
        <title>EvidentialGene: Evidence-directed Construction of Genes on Genomes.</title>
        <authorList>
            <person name="Gilbert D.G."/>
            <person name="Choi J.-H."/>
            <person name="Mockaitis K."/>
            <person name="Colbourne J."/>
            <person name="Pfrender M."/>
        </authorList>
    </citation>
    <scope>NUCLEOTIDE SEQUENCE [LARGE SCALE GENOMIC DNA]</scope>
    <source>
        <strain evidence="11 12">Xinb3</strain>
        <tissue evidence="11">Complete organism</tissue>
    </source>
</reference>
<keyword evidence="12" id="KW-1185">Reference proteome</keyword>
<sequence>MESSWLNFHDLAIRRNRCCFKRFVVAAIIGCCLTFLSRHVMFQQLETLESTEFRKFIFMKTHKCGTSTVENIIFRFALKNELNIVLPEEGSYLSRDELFDHNSLNTTKWKDLNFDIFALHNRWNKIEVLELLREDVPTFTIIREPVEVFESLFHYLDPKLKNFYGVQDIHDMVHTIKNATLSDVVEKRYLRHIGRNQIAWDLGISPDIFDNETAITEEIERLDHEFHLVMIANRMDESLILLKQLLNWPLQNVVHLDLNRRKPEKSSKLSAAEKKVLEKWLAADVQIFQYFSRRFDEKVAEFNWKYSTSPAGRLDVDSAIKRKTQLLEEANSQLYDRCVISEVGNEELVSKYKTYNDNIMGYSINEEQEDCGLYVMSERSFLSTFRDLLLSKITTTSSVFKLF</sequence>
<keyword evidence="7" id="KW-0333">Golgi apparatus</keyword>
<evidence type="ECO:0000256" key="3">
    <source>
        <dbReference type="ARBA" id="ARBA00022679"/>
    </source>
</evidence>
<dbReference type="Proteomes" id="UP000076858">
    <property type="component" value="Unassembled WGS sequence"/>
</dbReference>
<evidence type="ECO:0000256" key="4">
    <source>
        <dbReference type="ARBA" id="ARBA00022692"/>
    </source>
</evidence>
<evidence type="ECO:0000313" key="11">
    <source>
        <dbReference type="EMBL" id="KZS14653.1"/>
    </source>
</evidence>
<dbReference type="PANTHER" id="PTHR14647">
    <property type="entry name" value="GALACTOSE-3-O-SULFOTRANSFERASE"/>
    <property type="match status" value="1"/>
</dbReference>
<comment type="caution">
    <text evidence="11">The sequence shown here is derived from an EMBL/GenBank/DDBJ whole genome shotgun (WGS) entry which is preliminary data.</text>
</comment>
<dbReference type="InterPro" id="IPR027417">
    <property type="entry name" value="P-loop_NTPase"/>
</dbReference>
<proteinExistence type="inferred from homology"/>
<feature type="transmembrane region" description="Helical" evidence="10">
    <location>
        <begin position="23"/>
        <end position="41"/>
    </location>
</feature>